<keyword evidence="1" id="KW-0175">Coiled coil</keyword>
<dbReference type="RefSeq" id="WP_138648486.1">
    <property type="nucleotide sequence ID" value="NZ_VCKW01000191.1"/>
</dbReference>
<evidence type="ECO:0000313" key="3">
    <source>
        <dbReference type="EMBL" id="TMQ91745.1"/>
    </source>
</evidence>
<dbReference type="AlphaFoldDB" id="A0A5C4J4P5"/>
<feature type="transmembrane region" description="Helical" evidence="2">
    <location>
        <begin position="59"/>
        <end position="79"/>
    </location>
</feature>
<feature type="transmembrane region" description="Helical" evidence="2">
    <location>
        <begin position="20"/>
        <end position="47"/>
    </location>
</feature>
<proteinExistence type="predicted"/>
<evidence type="ECO:0000256" key="1">
    <source>
        <dbReference type="SAM" id="Coils"/>
    </source>
</evidence>
<accession>A0A5C4J4P5</accession>
<protein>
    <submittedName>
        <fullName evidence="3">Uncharacterized protein</fullName>
    </submittedName>
</protein>
<reference evidence="3 4" key="1">
    <citation type="submission" date="2019-05" db="EMBL/GenBank/DDBJ databases">
        <title>Draft genome sequence of Actinomadura sp. 14C53.</title>
        <authorList>
            <person name="Saricaoglu S."/>
            <person name="Isik K."/>
        </authorList>
    </citation>
    <scope>NUCLEOTIDE SEQUENCE [LARGE SCALE GENOMIC DNA]</scope>
    <source>
        <strain evidence="3 4">14C53</strain>
    </source>
</reference>
<feature type="transmembrane region" description="Helical" evidence="2">
    <location>
        <begin position="85"/>
        <end position="108"/>
    </location>
</feature>
<dbReference type="EMBL" id="VCKW01000191">
    <property type="protein sequence ID" value="TMQ91745.1"/>
    <property type="molecule type" value="Genomic_DNA"/>
</dbReference>
<gene>
    <name evidence="3" type="ORF">ETD83_29530</name>
</gene>
<keyword evidence="2" id="KW-0812">Transmembrane</keyword>
<comment type="caution">
    <text evidence="3">The sequence shown here is derived from an EMBL/GenBank/DDBJ whole genome shotgun (WGS) entry which is preliminary data.</text>
</comment>
<feature type="coiled-coil region" evidence="1">
    <location>
        <begin position="116"/>
        <end position="143"/>
    </location>
</feature>
<keyword evidence="2" id="KW-1133">Transmembrane helix</keyword>
<sequence>MATLSRTSERDPKMLDYFHFASFAEFLAGSVFGAVVATLSIATYVALRAPRSTHSWAEFALALFIGLAGGVTFCMALNGRSLSQFVFVVASLLVGGLIGGILAPALGVRRDEYGFAKQNRRKVSDLQGENKQLRADNAKLRRLLGIPDNN</sequence>
<dbReference type="Proteomes" id="UP000309174">
    <property type="component" value="Unassembled WGS sequence"/>
</dbReference>
<keyword evidence="4" id="KW-1185">Reference proteome</keyword>
<organism evidence="3 4">
    <name type="scientific">Actinomadura soli</name>
    <dbReference type="NCBI Taxonomy" id="2508997"/>
    <lineage>
        <taxon>Bacteria</taxon>
        <taxon>Bacillati</taxon>
        <taxon>Actinomycetota</taxon>
        <taxon>Actinomycetes</taxon>
        <taxon>Streptosporangiales</taxon>
        <taxon>Thermomonosporaceae</taxon>
        <taxon>Actinomadura</taxon>
    </lineage>
</organism>
<keyword evidence="2" id="KW-0472">Membrane</keyword>
<evidence type="ECO:0000313" key="4">
    <source>
        <dbReference type="Proteomes" id="UP000309174"/>
    </source>
</evidence>
<evidence type="ECO:0000256" key="2">
    <source>
        <dbReference type="SAM" id="Phobius"/>
    </source>
</evidence>
<name>A0A5C4J4P5_9ACTN</name>